<evidence type="ECO:0000313" key="2">
    <source>
        <dbReference type="EMBL" id="EAP77277.1"/>
    </source>
</evidence>
<proteinExistence type="predicted"/>
<sequence>MPALAATDFIARITWLGCVDRPESDGVRASPVQEIEARYGGDTRGRHWGETRPSCVRVKDMHPRGTDIRNVRQFSILSAEEVAAISETMGGEELDPQWLGVSILIEGIPDFTHVPPSSRLQGEDGVTLVIDMENRPCQLPAREIEAARPGEGKTFLPAARGRRGVTAWVEREGRLRVGDALRLFIPDQRVWAPLDGVLSAEAKRW</sequence>
<dbReference type="eggNOG" id="ENOG502ZBJY">
    <property type="taxonomic scope" value="Bacteria"/>
</dbReference>
<reference evidence="2 3" key="1">
    <citation type="submission" date="2005-12" db="EMBL/GenBank/DDBJ databases">
        <authorList>
            <person name="Moran M.A."/>
            <person name="Ferriera S."/>
            <person name="Johnson J."/>
            <person name="Kravitz S."/>
            <person name="Halpern A."/>
            <person name="Remington K."/>
            <person name="Beeson K."/>
            <person name="Tran B."/>
            <person name="Rogers Y.-H."/>
            <person name="Friedman R."/>
            <person name="Venter J.C."/>
        </authorList>
    </citation>
    <scope>NUCLEOTIDE SEQUENCE [LARGE SCALE GENOMIC DNA]</scope>
    <source>
        <strain evidence="3">ATCC BAA-591 / DSM 15170 / ISM</strain>
    </source>
</reference>
<dbReference type="PANTHER" id="PTHR36930:SF1">
    <property type="entry name" value="MOSC DOMAIN-CONTAINING PROTEIN"/>
    <property type="match status" value="1"/>
</dbReference>
<dbReference type="EMBL" id="AALY01000001">
    <property type="protein sequence ID" value="EAP77277.1"/>
    <property type="molecule type" value="Genomic_DNA"/>
</dbReference>
<dbReference type="AlphaFoldDB" id="A3SIU6"/>
<dbReference type="GO" id="GO:0003824">
    <property type="term" value="F:catalytic activity"/>
    <property type="evidence" value="ECO:0007669"/>
    <property type="project" value="InterPro"/>
</dbReference>
<dbReference type="Pfam" id="PF03473">
    <property type="entry name" value="MOSC"/>
    <property type="match status" value="1"/>
</dbReference>
<dbReference type="PROSITE" id="PS51340">
    <property type="entry name" value="MOSC"/>
    <property type="match status" value="1"/>
</dbReference>
<dbReference type="SUPFAM" id="SSF50800">
    <property type="entry name" value="PK beta-barrel domain-like"/>
    <property type="match status" value="1"/>
</dbReference>
<dbReference type="PANTHER" id="PTHR36930">
    <property type="entry name" value="METAL-SULFUR CLUSTER BIOSYNTHESIS PROTEINS YUAD-RELATED"/>
    <property type="match status" value="1"/>
</dbReference>
<dbReference type="InterPro" id="IPR005302">
    <property type="entry name" value="MoCF_Sase_C"/>
</dbReference>
<dbReference type="HOGENOM" id="CLU_115757_0_0_5"/>
<evidence type="ECO:0000259" key="1">
    <source>
        <dbReference type="PROSITE" id="PS51340"/>
    </source>
</evidence>
<evidence type="ECO:0000313" key="3">
    <source>
        <dbReference type="Proteomes" id="UP000005954"/>
    </source>
</evidence>
<dbReference type="Proteomes" id="UP000005954">
    <property type="component" value="Unassembled WGS sequence"/>
</dbReference>
<organism evidence="2 3">
    <name type="scientific">Roseovarius nubinhibens (strain ATCC BAA-591 / DSM 15170 / ISM)</name>
    <dbReference type="NCBI Taxonomy" id="89187"/>
    <lineage>
        <taxon>Bacteria</taxon>
        <taxon>Pseudomonadati</taxon>
        <taxon>Pseudomonadota</taxon>
        <taxon>Alphaproteobacteria</taxon>
        <taxon>Rhodobacterales</taxon>
        <taxon>Roseobacteraceae</taxon>
        <taxon>Roseovarius</taxon>
    </lineage>
</organism>
<dbReference type="GO" id="GO:0030151">
    <property type="term" value="F:molybdenum ion binding"/>
    <property type="evidence" value="ECO:0007669"/>
    <property type="project" value="InterPro"/>
</dbReference>
<dbReference type="InterPro" id="IPR011037">
    <property type="entry name" value="Pyrv_Knase-like_insert_dom_sf"/>
</dbReference>
<dbReference type="STRING" id="89187.ISM_03270"/>
<comment type="caution">
    <text evidence="2">The sequence shown here is derived from an EMBL/GenBank/DDBJ whole genome shotgun (WGS) entry which is preliminary data.</text>
</comment>
<dbReference type="InterPro" id="IPR052716">
    <property type="entry name" value="MOSC_domain"/>
</dbReference>
<accession>A3SIU6</accession>
<dbReference type="RefSeq" id="WP_009812678.1">
    <property type="nucleotide sequence ID" value="NZ_CH724156.1"/>
</dbReference>
<feature type="domain" description="MOSC" evidence="1">
    <location>
        <begin position="41"/>
        <end position="184"/>
    </location>
</feature>
<gene>
    <name evidence="2" type="ORF">ISM_03270</name>
</gene>
<dbReference type="Gene3D" id="2.40.33.20">
    <property type="entry name" value="PK beta-barrel domain-like"/>
    <property type="match status" value="1"/>
</dbReference>
<name>A3SIU6_ROSNI</name>
<dbReference type="OrthoDB" id="9808413at2"/>
<dbReference type="GO" id="GO:0030170">
    <property type="term" value="F:pyridoxal phosphate binding"/>
    <property type="evidence" value="ECO:0007669"/>
    <property type="project" value="InterPro"/>
</dbReference>
<keyword evidence="3" id="KW-1185">Reference proteome</keyword>
<protein>
    <submittedName>
        <fullName evidence="2">MOSC domain protein</fullName>
    </submittedName>
</protein>